<organism evidence="1">
    <name type="scientific">Thermosporothrix sp. COM3</name>
    <dbReference type="NCBI Taxonomy" id="2490863"/>
    <lineage>
        <taxon>Bacteria</taxon>
        <taxon>Bacillati</taxon>
        <taxon>Chloroflexota</taxon>
        <taxon>Ktedonobacteria</taxon>
        <taxon>Ktedonobacterales</taxon>
        <taxon>Thermosporotrichaceae</taxon>
        <taxon>Thermosporothrix</taxon>
    </lineage>
</organism>
<gene>
    <name evidence="1" type="ORF">KTC_14840</name>
</gene>
<sequence>MAQAETSNLILAMIGTEDAPETLSSLDLAEGAEFQYISAFTSIN</sequence>
<dbReference type="EMBL" id="AP019376">
    <property type="protein sequence ID" value="BBH86733.1"/>
    <property type="molecule type" value="Genomic_DNA"/>
</dbReference>
<dbReference type="AlphaFoldDB" id="A0A455SE54"/>
<proteinExistence type="predicted"/>
<reference evidence="1" key="1">
    <citation type="submission" date="2018-12" db="EMBL/GenBank/DDBJ databases">
        <title>Novel natural products biosynthetic potential of the class Ktedonobacteria.</title>
        <authorList>
            <person name="Zheng Y."/>
            <person name="Saitou A."/>
            <person name="Wang C.M."/>
            <person name="Toyoda A."/>
            <person name="Minakuchi Y."/>
            <person name="Sekiguchi Y."/>
            <person name="Ueda K."/>
            <person name="Takano H."/>
            <person name="Sakai Y."/>
            <person name="Yokota A."/>
            <person name="Yabe S."/>
        </authorList>
    </citation>
    <scope>NUCLEOTIDE SEQUENCE</scope>
    <source>
        <strain evidence="1">COM3</strain>
    </source>
</reference>
<evidence type="ECO:0000313" key="1">
    <source>
        <dbReference type="EMBL" id="BBH86733.1"/>
    </source>
</evidence>
<name>A0A455SE54_9CHLR</name>
<accession>A0A455SE54</accession>
<protein>
    <submittedName>
        <fullName evidence="1">Uncharacterized protein</fullName>
    </submittedName>
</protein>